<evidence type="ECO:0000313" key="3">
    <source>
        <dbReference type="Proteomes" id="UP000199405"/>
    </source>
</evidence>
<protein>
    <submittedName>
        <fullName evidence="2">Uncharacterized protein</fullName>
    </submittedName>
</protein>
<dbReference type="Proteomes" id="UP000199405">
    <property type="component" value="Unassembled WGS sequence"/>
</dbReference>
<organism evidence="2 3">
    <name type="scientific">Micromonospora tulbaghiae</name>
    <dbReference type="NCBI Taxonomy" id="479978"/>
    <lineage>
        <taxon>Bacteria</taxon>
        <taxon>Bacillati</taxon>
        <taxon>Actinomycetota</taxon>
        <taxon>Actinomycetes</taxon>
        <taxon>Micromonosporales</taxon>
        <taxon>Micromonosporaceae</taxon>
        <taxon>Micromonospora</taxon>
    </lineage>
</organism>
<feature type="transmembrane region" description="Helical" evidence="1">
    <location>
        <begin position="21"/>
        <end position="43"/>
    </location>
</feature>
<proteinExistence type="predicted"/>
<evidence type="ECO:0000256" key="1">
    <source>
        <dbReference type="SAM" id="Phobius"/>
    </source>
</evidence>
<gene>
    <name evidence="2" type="ORF">GA0070562_5612</name>
</gene>
<evidence type="ECO:0000313" key="2">
    <source>
        <dbReference type="EMBL" id="SCF05176.1"/>
    </source>
</evidence>
<dbReference type="EMBL" id="FMCQ01000008">
    <property type="protein sequence ID" value="SCF05176.1"/>
    <property type="molecule type" value="Genomic_DNA"/>
</dbReference>
<comment type="caution">
    <text evidence="2">The sequence shown here is derived from an EMBL/GenBank/DDBJ whole genome shotgun (WGS) entry which is preliminary data.</text>
</comment>
<name>A0ABY0KS44_9ACTN</name>
<keyword evidence="3" id="KW-1185">Reference proteome</keyword>
<accession>A0ABY0KS44</accession>
<keyword evidence="1" id="KW-1133">Transmembrane helix</keyword>
<sequence>MDGYQSRGVQAKPGLTVPWTWLVAALGTAAIGALGTLAVVVGVKDIDTLSTIALALAVIAFAAQLIVSLAQGMAGAQQIAQVERVNADTQSALAALRATSDALLATQKEHFGEVLRAALSKAVPEAVELTLSEDNDNTDSLNEERQRQQLQEEILRRVTDIVRQTPEVLPRLPSQPALKNEQSPEYQILNSFPDEGEGREFARILKTLTPWEAQGLARIAMEARKRVQAGISAKQPARRRANGDWGPALTGLAEKDLLRFEHRDAEGSDRYWMQLTEKGLGVARLMVAPGNHPLWLVNEMSS</sequence>
<reference evidence="2 3" key="1">
    <citation type="submission" date="2016-06" db="EMBL/GenBank/DDBJ databases">
        <authorList>
            <person name="Varghese N."/>
            <person name="Submissions Spin"/>
        </authorList>
    </citation>
    <scope>NUCLEOTIDE SEQUENCE [LARGE SCALE GENOMIC DNA]</scope>
    <source>
        <strain evidence="2 3">DSM 45142</strain>
    </source>
</reference>
<keyword evidence="1" id="KW-0812">Transmembrane</keyword>
<keyword evidence="1" id="KW-0472">Membrane</keyword>
<feature type="transmembrane region" description="Helical" evidence="1">
    <location>
        <begin position="49"/>
        <end position="70"/>
    </location>
</feature>